<evidence type="ECO:0000256" key="3">
    <source>
        <dbReference type="ARBA" id="ARBA00022989"/>
    </source>
</evidence>
<dbReference type="RefSeq" id="XP_018138651.1">
    <property type="nucleotide sequence ID" value="XM_018291898.1"/>
</dbReference>
<feature type="domain" description="Rhodopsin" evidence="7">
    <location>
        <begin position="23"/>
        <end position="260"/>
    </location>
</feature>
<dbReference type="PANTHER" id="PTHR33048:SF2">
    <property type="entry name" value="SRPK"/>
    <property type="match status" value="1"/>
</dbReference>
<dbReference type="OrthoDB" id="5126879at2759"/>
<evidence type="ECO:0000259" key="7">
    <source>
        <dbReference type="Pfam" id="PF20684"/>
    </source>
</evidence>
<keyword evidence="2 6" id="KW-0812">Transmembrane</keyword>
<accession>A0A179F6J3</accession>
<sequence length="295" mass="34129">MYLPFLVEPWIEYGIGVCVLFLRYFAREFRGWEGDDYLAVLALVLWTFMPSFWHVIREYGIFSSLPDEDRPTLTPLQIARYEYSSKLFITARILYVTLIWTLKGCLLFFYNRIVQGLKQQVLVKWAAVVCVLFYLGALATIWGHCTPASKNWQIMPYPGDESVYSRIYFLVLMALNISTDVIILIIPLTWFPMLRIPVWHKIAIGLLLCSGVFAIIAAIVRCILALRDIKSFNNTVMWAIREMFIGIFIVNAAVIKPVFSKRFWFGTREDNNAARSIWGHHNHHNCSPNTSDSLV</sequence>
<proteinExistence type="inferred from homology"/>
<dbReference type="KEGG" id="pchm:VFPPC_14128"/>
<comment type="caution">
    <text evidence="8">The sequence shown here is derived from an EMBL/GenBank/DDBJ whole genome shotgun (WGS) entry which is preliminary data.</text>
</comment>
<feature type="transmembrane region" description="Helical" evidence="6">
    <location>
        <begin position="163"/>
        <end position="190"/>
    </location>
</feature>
<evidence type="ECO:0000313" key="9">
    <source>
        <dbReference type="Proteomes" id="UP000078397"/>
    </source>
</evidence>
<feature type="transmembrane region" description="Helical" evidence="6">
    <location>
        <begin position="238"/>
        <end position="259"/>
    </location>
</feature>
<evidence type="ECO:0000256" key="6">
    <source>
        <dbReference type="SAM" id="Phobius"/>
    </source>
</evidence>
<feature type="transmembrane region" description="Helical" evidence="6">
    <location>
        <begin position="202"/>
        <end position="226"/>
    </location>
</feature>
<keyword evidence="3 6" id="KW-1133">Transmembrane helix</keyword>
<evidence type="ECO:0000313" key="8">
    <source>
        <dbReference type="EMBL" id="OAQ60773.1"/>
    </source>
</evidence>
<comment type="subcellular location">
    <subcellularLocation>
        <location evidence="1">Membrane</location>
        <topology evidence="1">Multi-pass membrane protein</topology>
    </subcellularLocation>
</comment>
<dbReference type="EMBL" id="LSBJ02000008">
    <property type="protein sequence ID" value="OAQ60773.1"/>
    <property type="molecule type" value="Genomic_DNA"/>
</dbReference>
<name>A0A179F6J3_METCM</name>
<gene>
    <name evidence="8" type="ORF">VFPPC_14128</name>
</gene>
<keyword evidence="9" id="KW-1185">Reference proteome</keyword>
<feature type="transmembrane region" description="Helical" evidence="6">
    <location>
        <begin position="122"/>
        <end position="143"/>
    </location>
</feature>
<comment type="similarity">
    <text evidence="5">Belongs to the SAT4 family.</text>
</comment>
<evidence type="ECO:0000256" key="5">
    <source>
        <dbReference type="ARBA" id="ARBA00038359"/>
    </source>
</evidence>
<dbReference type="InterPro" id="IPR049326">
    <property type="entry name" value="Rhodopsin_dom_fungi"/>
</dbReference>
<dbReference type="Proteomes" id="UP000078397">
    <property type="component" value="Unassembled WGS sequence"/>
</dbReference>
<dbReference type="InterPro" id="IPR052337">
    <property type="entry name" value="SAT4-like"/>
</dbReference>
<evidence type="ECO:0000256" key="2">
    <source>
        <dbReference type="ARBA" id="ARBA00022692"/>
    </source>
</evidence>
<dbReference type="PANTHER" id="PTHR33048">
    <property type="entry name" value="PTH11-LIKE INTEGRAL MEMBRANE PROTEIN (AFU_ORTHOLOGUE AFUA_5G11245)"/>
    <property type="match status" value="1"/>
</dbReference>
<reference evidence="8 9" key="1">
    <citation type="journal article" date="2016" name="PLoS Pathog.">
        <title>Biosynthesis of antibiotic leucinostatins in bio-control fungus Purpureocillium lilacinum and their inhibition on phytophthora revealed by genome mining.</title>
        <authorList>
            <person name="Wang G."/>
            <person name="Liu Z."/>
            <person name="Lin R."/>
            <person name="Li E."/>
            <person name="Mao Z."/>
            <person name="Ling J."/>
            <person name="Yang Y."/>
            <person name="Yin W.B."/>
            <person name="Xie B."/>
        </authorList>
    </citation>
    <scope>NUCLEOTIDE SEQUENCE [LARGE SCALE GENOMIC DNA]</scope>
    <source>
        <strain evidence="8">170</strain>
    </source>
</reference>
<evidence type="ECO:0000256" key="1">
    <source>
        <dbReference type="ARBA" id="ARBA00004141"/>
    </source>
</evidence>
<dbReference type="GO" id="GO:0016020">
    <property type="term" value="C:membrane"/>
    <property type="evidence" value="ECO:0007669"/>
    <property type="project" value="UniProtKB-SubCell"/>
</dbReference>
<protein>
    <recommendedName>
        <fullName evidence="7">Rhodopsin domain-containing protein</fullName>
    </recommendedName>
</protein>
<dbReference type="AlphaFoldDB" id="A0A179F6J3"/>
<dbReference type="Pfam" id="PF20684">
    <property type="entry name" value="Fung_rhodopsin"/>
    <property type="match status" value="1"/>
</dbReference>
<organism evidence="8 9">
    <name type="scientific">Pochonia chlamydosporia 170</name>
    <dbReference type="NCBI Taxonomy" id="1380566"/>
    <lineage>
        <taxon>Eukaryota</taxon>
        <taxon>Fungi</taxon>
        <taxon>Dikarya</taxon>
        <taxon>Ascomycota</taxon>
        <taxon>Pezizomycotina</taxon>
        <taxon>Sordariomycetes</taxon>
        <taxon>Hypocreomycetidae</taxon>
        <taxon>Hypocreales</taxon>
        <taxon>Clavicipitaceae</taxon>
        <taxon>Pochonia</taxon>
    </lineage>
</organism>
<feature type="transmembrane region" description="Helical" evidence="6">
    <location>
        <begin position="6"/>
        <end position="25"/>
    </location>
</feature>
<feature type="transmembrane region" description="Helical" evidence="6">
    <location>
        <begin position="89"/>
        <end position="110"/>
    </location>
</feature>
<evidence type="ECO:0000256" key="4">
    <source>
        <dbReference type="ARBA" id="ARBA00023136"/>
    </source>
</evidence>
<keyword evidence="4 6" id="KW-0472">Membrane</keyword>
<dbReference type="STRING" id="1380566.A0A179F6J3"/>
<dbReference type="GeneID" id="28855892"/>
<feature type="transmembrane region" description="Helical" evidence="6">
    <location>
        <begin position="37"/>
        <end position="56"/>
    </location>
</feature>